<keyword evidence="2" id="KW-1185">Reference proteome</keyword>
<gene>
    <name evidence="1" type="ORF">FA13DRAFT_1788451</name>
</gene>
<evidence type="ECO:0000313" key="1">
    <source>
        <dbReference type="EMBL" id="TEB34827.1"/>
    </source>
</evidence>
<sequence>MSPQPLPNGRDALSLVGPPVSITGVSLYRRRVALEESLLWSSIVLVVYQCNALELRNPGHFLYYLHNSGELSLSLTIAGKPHLSGPSTKAEGRTKRFNLGKHMRLLVSRTKSLALSFDLIDIAC</sequence>
<proteinExistence type="predicted"/>
<reference evidence="1 2" key="1">
    <citation type="journal article" date="2019" name="Nat. Ecol. Evol.">
        <title>Megaphylogeny resolves global patterns of mushroom evolution.</title>
        <authorList>
            <person name="Varga T."/>
            <person name="Krizsan K."/>
            <person name="Foldi C."/>
            <person name="Dima B."/>
            <person name="Sanchez-Garcia M."/>
            <person name="Sanchez-Ramirez S."/>
            <person name="Szollosi G.J."/>
            <person name="Szarkandi J.G."/>
            <person name="Papp V."/>
            <person name="Albert L."/>
            <person name="Andreopoulos W."/>
            <person name="Angelini C."/>
            <person name="Antonin V."/>
            <person name="Barry K.W."/>
            <person name="Bougher N.L."/>
            <person name="Buchanan P."/>
            <person name="Buyck B."/>
            <person name="Bense V."/>
            <person name="Catcheside P."/>
            <person name="Chovatia M."/>
            <person name="Cooper J."/>
            <person name="Damon W."/>
            <person name="Desjardin D."/>
            <person name="Finy P."/>
            <person name="Geml J."/>
            <person name="Haridas S."/>
            <person name="Hughes K."/>
            <person name="Justo A."/>
            <person name="Karasinski D."/>
            <person name="Kautmanova I."/>
            <person name="Kiss B."/>
            <person name="Kocsube S."/>
            <person name="Kotiranta H."/>
            <person name="LaButti K.M."/>
            <person name="Lechner B.E."/>
            <person name="Liimatainen K."/>
            <person name="Lipzen A."/>
            <person name="Lukacs Z."/>
            <person name="Mihaltcheva S."/>
            <person name="Morgado L.N."/>
            <person name="Niskanen T."/>
            <person name="Noordeloos M.E."/>
            <person name="Ohm R.A."/>
            <person name="Ortiz-Santana B."/>
            <person name="Ovrebo C."/>
            <person name="Racz N."/>
            <person name="Riley R."/>
            <person name="Savchenko A."/>
            <person name="Shiryaev A."/>
            <person name="Soop K."/>
            <person name="Spirin V."/>
            <person name="Szebenyi C."/>
            <person name="Tomsovsky M."/>
            <person name="Tulloss R.E."/>
            <person name="Uehling J."/>
            <person name="Grigoriev I.V."/>
            <person name="Vagvolgyi C."/>
            <person name="Papp T."/>
            <person name="Martin F.M."/>
            <person name="Miettinen O."/>
            <person name="Hibbett D.S."/>
            <person name="Nagy L.G."/>
        </authorList>
    </citation>
    <scope>NUCLEOTIDE SEQUENCE [LARGE SCALE GENOMIC DNA]</scope>
    <source>
        <strain evidence="1 2">FP101781</strain>
    </source>
</reference>
<name>A0A4Y7TKW2_COPMI</name>
<evidence type="ECO:0000313" key="2">
    <source>
        <dbReference type="Proteomes" id="UP000298030"/>
    </source>
</evidence>
<protein>
    <submittedName>
        <fullName evidence="1">Uncharacterized protein</fullName>
    </submittedName>
</protein>
<dbReference type="EMBL" id="QPFP01000008">
    <property type="protein sequence ID" value="TEB34827.1"/>
    <property type="molecule type" value="Genomic_DNA"/>
</dbReference>
<dbReference type="Proteomes" id="UP000298030">
    <property type="component" value="Unassembled WGS sequence"/>
</dbReference>
<comment type="caution">
    <text evidence="1">The sequence shown here is derived from an EMBL/GenBank/DDBJ whole genome shotgun (WGS) entry which is preliminary data.</text>
</comment>
<dbReference type="AlphaFoldDB" id="A0A4Y7TKW2"/>
<organism evidence="1 2">
    <name type="scientific">Coprinellus micaceus</name>
    <name type="common">Glistening ink-cap mushroom</name>
    <name type="synonym">Coprinus micaceus</name>
    <dbReference type="NCBI Taxonomy" id="71717"/>
    <lineage>
        <taxon>Eukaryota</taxon>
        <taxon>Fungi</taxon>
        <taxon>Dikarya</taxon>
        <taxon>Basidiomycota</taxon>
        <taxon>Agaricomycotina</taxon>
        <taxon>Agaricomycetes</taxon>
        <taxon>Agaricomycetidae</taxon>
        <taxon>Agaricales</taxon>
        <taxon>Agaricineae</taxon>
        <taxon>Psathyrellaceae</taxon>
        <taxon>Coprinellus</taxon>
    </lineage>
</organism>
<accession>A0A4Y7TKW2</accession>